<organism evidence="1 2">
    <name type="scientific">Zoogloea oleivorans</name>
    <dbReference type="NCBI Taxonomy" id="1552750"/>
    <lineage>
        <taxon>Bacteria</taxon>
        <taxon>Pseudomonadati</taxon>
        <taxon>Pseudomonadota</taxon>
        <taxon>Betaproteobacteria</taxon>
        <taxon>Rhodocyclales</taxon>
        <taxon>Zoogloeaceae</taxon>
        <taxon>Zoogloea</taxon>
    </lineage>
</organism>
<dbReference type="OrthoDB" id="4292700at2"/>
<keyword evidence="1" id="KW-0808">Transferase</keyword>
<sequence>MATTPSIGIVANPASGRDIRRLTSKALVFPTVEKINMIERLLGAFGAVGVEHVLMMPDMVGIAAGLIRAIDGHRAQGLQPWPVVDFVPMPLTDSPRDTQEAVRQMRAAGVAVIVVLGGDGTHRIVAGECGDIPLATLSSGTNNAFPDLREPTLTGLAAGLVATGAVPVSEAARRNKLLRVRGSKVDEIALVDVCVTRQMHLGARAVWDPSTIAELFVTFAEPDAIGLSSIAAMLEPVGRDVPRGSWVRCATSGLGVLAPIAPGLVTPVGIDEHGLLAPGQSMQIRTEQGCIALDGEREIELNGHQTYSVTLELDGPLSLDVPATLAAAVRRGAMVRDLIRSAAP</sequence>
<dbReference type="PANTHER" id="PTHR40697">
    <property type="entry name" value="ACETOIN CATABOLISM PROTEIN X"/>
    <property type="match status" value="1"/>
</dbReference>
<dbReference type="GO" id="GO:0006741">
    <property type="term" value="P:NADP+ biosynthetic process"/>
    <property type="evidence" value="ECO:0007669"/>
    <property type="project" value="InterPro"/>
</dbReference>
<keyword evidence="1" id="KW-0418">Kinase</keyword>
<dbReference type="PIRSF" id="PIRSF018567">
    <property type="entry name" value="AcoX"/>
    <property type="match status" value="1"/>
</dbReference>
<dbReference type="Proteomes" id="UP000389128">
    <property type="component" value="Unassembled WGS sequence"/>
</dbReference>
<dbReference type="GO" id="GO:0051287">
    <property type="term" value="F:NAD binding"/>
    <property type="evidence" value="ECO:0007669"/>
    <property type="project" value="UniProtKB-ARBA"/>
</dbReference>
<dbReference type="PANTHER" id="PTHR40697:SF3">
    <property type="entry name" value="ACETOIN CATABOLISM PROTEIN X"/>
    <property type="match status" value="1"/>
</dbReference>
<comment type="caution">
    <text evidence="1">The sequence shown here is derived from an EMBL/GenBank/DDBJ whole genome shotgun (WGS) entry which is preliminary data.</text>
</comment>
<gene>
    <name evidence="1" type="ORF">ETQ85_23475</name>
</gene>
<dbReference type="InterPro" id="IPR016064">
    <property type="entry name" value="NAD/diacylglycerol_kinase_sf"/>
</dbReference>
<dbReference type="Pfam" id="PF01513">
    <property type="entry name" value="NAD_kinase"/>
    <property type="match status" value="1"/>
</dbReference>
<dbReference type="AlphaFoldDB" id="A0A6C2CED9"/>
<dbReference type="GO" id="GO:0003951">
    <property type="term" value="F:NAD+ kinase activity"/>
    <property type="evidence" value="ECO:0007669"/>
    <property type="project" value="InterPro"/>
</dbReference>
<reference evidence="1 2" key="1">
    <citation type="submission" date="2019-01" db="EMBL/GenBank/DDBJ databases">
        <title>Zoogloea oleivorans genome sequencing and assembly.</title>
        <authorList>
            <person name="Tancsics A."/>
            <person name="Farkas M."/>
            <person name="Kriszt B."/>
            <person name="Maroti G."/>
            <person name="Horvath B."/>
        </authorList>
    </citation>
    <scope>NUCLEOTIDE SEQUENCE [LARGE SCALE GENOMIC DNA]</scope>
    <source>
        <strain evidence="1 2">Buc</strain>
    </source>
</reference>
<dbReference type="InterPro" id="IPR017438">
    <property type="entry name" value="ATP-NAD_kinase_N"/>
</dbReference>
<dbReference type="InterPro" id="IPR011391">
    <property type="entry name" value="AcoX_kinase"/>
</dbReference>
<dbReference type="InterPro" id="IPR002504">
    <property type="entry name" value="NADK"/>
</dbReference>
<dbReference type="InterPro" id="IPR039065">
    <property type="entry name" value="AcoX-like"/>
</dbReference>
<dbReference type="GO" id="GO:0005524">
    <property type="term" value="F:ATP binding"/>
    <property type="evidence" value="ECO:0007669"/>
    <property type="project" value="UniProtKB-ARBA"/>
</dbReference>
<dbReference type="SUPFAM" id="SSF111331">
    <property type="entry name" value="NAD kinase/diacylglycerol kinase-like"/>
    <property type="match status" value="1"/>
</dbReference>
<keyword evidence="2" id="KW-1185">Reference proteome</keyword>
<evidence type="ECO:0000313" key="1">
    <source>
        <dbReference type="EMBL" id="TYC51929.1"/>
    </source>
</evidence>
<dbReference type="Gene3D" id="3.40.50.10330">
    <property type="entry name" value="Probable inorganic polyphosphate/atp-NAD kinase, domain 1"/>
    <property type="match status" value="1"/>
</dbReference>
<name>A0A6C2CED9_9RHOO</name>
<accession>A0A6C2CED9</accession>
<dbReference type="EMBL" id="SDKK01000036">
    <property type="protein sequence ID" value="TYC51929.1"/>
    <property type="molecule type" value="Genomic_DNA"/>
</dbReference>
<evidence type="ECO:0000313" key="2">
    <source>
        <dbReference type="Proteomes" id="UP000389128"/>
    </source>
</evidence>
<protein>
    <submittedName>
        <fullName evidence="1">ATP-NAD kinase</fullName>
    </submittedName>
</protein>
<proteinExistence type="predicted"/>